<protein>
    <submittedName>
        <fullName evidence="1">Uncharacterized protein</fullName>
    </submittedName>
</protein>
<sequence>MLSERRVGDGLPPVWPADRYEVICERGESFGSTRDRYHYAKYAMESARALEKAGLARRVLVIRMADDTVIYDRAQGIELPPEEW</sequence>
<gene>
    <name evidence="1" type="ORF">FHX40_4233</name>
</gene>
<dbReference type="AlphaFoldDB" id="A0A543J3V6"/>
<organism evidence="1 2">
    <name type="scientific">Thermopolyspora flexuosa</name>
    <dbReference type="NCBI Taxonomy" id="103836"/>
    <lineage>
        <taxon>Bacteria</taxon>
        <taxon>Bacillati</taxon>
        <taxon>Actinomycetota</taxon>
        <taxon>Actinomycetes</taxon>
        <taxon>Streptosporangiales</taxon>
        <taxon>Streptosporangiaceae</taxon>
        <taxon>Thermopolyspora</taxon>
    </lineage>
</organism>
<evidence type="ECO:0000313" key="1">
    <source>
        <dbReference type="EMBL" id="TQM77468.1"/>
    </source>
</evidence>
<reference evidence="1 2" key="1">
    <citation type="submission" date="2019-06" db="EMBL/GenBank/DDBJ databases">
        <title>Sequencing the genomes of 1000 actinobacteria strains.</title>
        <authorList>
            <person name="Klenk H.-P."/>
        </authorList>
    </citation>
    <scope>NUCLEOTIDE SEQUENCE [LARGE SCALE GENOMIC DNA]</scope>
    <source>
        <strain evidence="1 2">DSM 43186</strain>
    </source>
</reference>
<dbReference type="EMBL" id="VFPQ01000001">
    <property type="protein sequence ID" value="TQM77468.1"/>
    <property type="molecule type" value="Genomic_DNA"/>
</dbReference>
<dbReference type="Proteomes" id="UP000319213">
    <property type="component" value="Unassembled WGS sequence"/>
</dbReference>
<comment type="caution">
    <text evidence="1">The sequence shown here is derived from an EMBL/GenBank/DDBJ whole genome shotgun (WGS) entry which is preliminary data.</text>
</comment>
<proteinExistence type="predicted"/>
<keyword evidence="2" id="KW-1185">Reference proteome</keyword>
<name>A0A543J3V6_9ACTN</name>
<accession>A0A543J3V6</accession>
<evidence type="ECO:0000313" key="2">
    <source>
        <dbReference type="Proteomes" id="UP000319213"/>
    </source>
</evidence>